<dbReference type="STRING" id="714315.GCA_000516535_00831"/>
<evidence type="ECO:0008006" key="3">
    <source>
        <dbReference type="Google" id="ProtNLM"/>
    </source>
</evidence>
<proteinExistence type="predicted"/>
<evidence type="ECO:0000313" key="1">
    <source>
        <dbReference type="EMBL" id="BBM35910.1"/>
    </source>
</evidence>
<dbReference type="KEGG" id="lgo:JCM16774_0840"/>
<dbReference type="EMBL" id="AP019822">
    <property type="protein sequence ID" value="BBM35910.1"/>
    <property type="molecule type" value="Genomic_DNA"/>
</dbReference>
<reference evidence="1 2" key="1">
    <citation type="submission" date="2019-07" db="EMBL/GenBank/DDBJ databases">
        <title>Complete Genome Sequence of Leptotrichia goodfellowii Strain JCM 16774.</title>
        <authorList>
            <person name="Watanabe S."/>
            <person name="Cui L."/>
        </authorList>
    </citation>
    <scope>NUCLEOTIDE SEQUENCE [LARGE SCALE GENOMIC DNA]</scope>
    <source>
        <strain evidence="1 2">JCM16774</strain>
    </source>
</reference>
<evidence type="ECO:0000313" key="2">
    <source>
        <dbReference type="Proteomes" id="UP000321606"/>
    </source>
</evidence>
<dbReference type="AlphaFoldDB" id="A0A510J9D0"/>
<protein>
    <recommendedName>
        <fullName evidence="3">GrdX protein</fullName>
    </recommendedName>
</protein>
<name>A0A510J9D0_9FUSO</name>
<dbReference type="Proteomes" id="UP000321606">
    <property type="component" value="Chromosome"/>
</dbReference>
<gene>
    <name evidence="1" type="ORF">JCM16774_0840</name>
</gene>
<dbReference type="OrthoDB" id="80663at2"/>
<dbReference type="InterPro" id="IPR047735">
    <property type="entry name" value="GrdX-like"/>
</dbReference>
<sequence>MWNLEKAILVTNNDKVYTKYKGELQCIFVEKYEDVLIKVRDLVYDRHILLTHPQASSLKPNQTPYRSVMVYPKEKEDNTKDILLIEKCLETFRQWQQIAKTPENYQPKISDDFKIIDLSVIDNIIPRIY</sequence>
<dbReference type="RefSeq" id="WP_026737351.1">
    <property type="nucleotide sequence ID" value="NZ_AP019822.1"/>
</dbReference>
<organism evidence="1 2">
    <name type="scientific">Pseudoleptotrichia goodfellowii</name>
    <dbReference type="NCBI Taxonomy" id="157692"/>
    <lineage>
        <taxon>Bacteria</taxon>
        <taxon>Fusobacteriati</taxon>
        <taxon>Fusobacteriota</taxon>
        <taxon>Fusobacteriia</taxon>
        <taxon>Fusobacteriales</taxon>
        <taxon>Leptotrichiaceae</taxon>
        <taxon>Pseudoleptotrichia</taxon>
    </lineage>
</organism>
<accession>A0A510J9D0</accession>
<dbReference type="NCBIfam" id="NF038093">
    <property type="entry name" value="GrdX"/>
    <property type="match status" value="1"/>
</dbReference>